<dbReference type="PANTHER" id="PTHR18640:SF5">
    <property type="entry name" value="SODIUM_BILE ACID COTRANSPORTER 7"/>
    <property type="match status" value="1"/>
</dbReference>
<gene>
    <name evidence="4" type="ORF">TSIB3V08_LOCUS6501</name>
</gene>
<feature type="transmembrane region" description="Helical" evidence="3">
    <location>
        <begin position="194"/>
        <end position="220"/>
    </location>
</feature>
<keyword evidence="3" id="KW-1133">Transmembrane helix</keyword>
<evidence type="ECO:0000256" key="1">
    <source>
        <dbReference type="ARBA" id="ARBA00006528"/>
    </source>
</evidence>
<reference evidence="4" key="1">
    <citation type="submission" date="2020-11" db="EMBL/GenBank/DDBJ databases">
        <authorList>
            <person name="Tran Van P."/>
        </authorList>
    </citation>
    <scope>NUCLEOTIDE SEQUENCE</scope>
</reference>
<feature type="transmembrane region" description="Helical" evidence="3">
    <location>
        <begin position="226"/>
        <end position="251"/>
    </location>
</feature>
<feature type="transmembrane region" description="Helical" evidence="3">
    <location>
        <begin position="166"/>
        <end position="182"/>
    </location>
</feature>
<organism evidence="4">
    <name type="scientific">Timema shepardi</name>
    <name type="common">Walking stick</name>
    <dbReference type="NCBI Taxonomy" id="629360"/>
    <lineage>
        <taxon>Eukaryota</taxon>
        <taxon>Metazoa</taxon>
        <taxon>Ecdysozoa</taxon>
        <taxon>Arthropoda</taxon>
        <taxon>Hexapoda</taxon>
        <taxon>Insecta</taxon>
        <taxon>Pterygota</taxon>
        <taxon>Neoptera</taxon>
        <taxon>Polyneoptera</taxon>
        <taxon>Phasmatodea</taxon>
        <taxon>Timematodea</taxon>
        <taxon>Timematoidea</taxon>
        <taxon>Timematidae</taxon>
        <taxon>Timema</taxon>
    </lineage>
</organism>
<dbReference type="PANTHER" id="PTHR18640">
    <property type="entry name" value="SOLUTE CARRIER FAMILY 10 MEMBER 7"/>
    <property type="match status" value="1"/>
</dbReference>
<keyword evidence="3" id="KW-0472">Membrane</keyword>
<sequence length="444" mass="48916">MVSSRILYFFQAAQRIYTMRTPRDGVKRRGKDPFYSGTLTRVGQHRSRRFQLIVVRCPARRSCLRSRPASSLDVVFSGASDSTEELVKQFIDTAFKMSDEEPSQQSKPPPPAAKSSSQPHQSDTQSSDTRSESTALDVIKRHWLIAGVFITILVGTFLPGGSEKDYWLAVFVSFACGITTTYGKMKHACKQAKLYTIVQAYSFIAVPLVFKALAILFGLVGILTPAIWRGLVITACLPASFNTATILNFVINGNDPAALISAIISNIVGLVFTPFLIVFLVGSVAPLPMIQTIIDVTVVLLAPMALGHGIRHAIRFRNHIGIPFNQILEVILLFSLYMVIGEAMVAKDDVGFGQITLLTVIVMIVMIILQLIIFGITSNMKHDFLMRDVVAITYSSTHKSQDAGLPIMKKISNNAVPLMVYQLSQIFLGTVVVGILKEEEEKED</sequence>
<dbReference type="InterPro" id="IPR016833">
    <property type="entry name" value="Put_Na-Bile_cotransptr"/>
</dbReference>
<feature type="transmembrane region" description="Helical" evidence="3">
    <location>
        <begin position="143"/>
        <end position="160"/>
    </location>
</feature>
<dbReference type="AlphaFoldDB" id="A0A7R9AYX5"/>
<accession>A0A7R9AYX5</accession>
<feature type="transmembrane region" description="Helical" evidence="3">
    <location>
        <begin position="258"/>
        <end position="281"/>
    </location>
</feature>
<proteinExistence type="inferred from homology"/>
<feature type="transmembrane region" description="Helical" evidence="3">
    <location>
        <begin position="352"/>
        <end position="377"/>
    </location>
</feature>
<feature type="compositionally biased region" description="Low complexity" evidence="2">
    <location>
        <begin position="113"/>
        <end position="122"/>
    </location>
</feature>
<evidence type="ECO:0000313" key="4">
    <source>
        <dbReference type="EMBL" id="CAD7262394.1"/>
    </source>
</evidence>
<feature type="transmembrane region" description="Helical" evidence="3">
    <location>
        <begin position="287"/>
        <end position="306"/>
    </location>
</feature>
<evidence type="ECO:0000256" key="2">
    <source>
        <dbReference type="SAM" id="MobiDB-lite"/>
    </source>
</evidence>
<name>A0A7R9AYX5_TIMSH</name>
<feature type="region of interest" description="Disordered" evidence="2">
    <location>
        <begin position="98"/>
        <end position="132"/>
    </location>
</feature>
<comment type="similarity">
    <text evidence="1">Belongs to the bile acid:sodium symporter (BASS) (TC 2.A.28) family.</text>
</comment>
<keyword evidence="3" id="KW-0812">Transmembrane</keyword>
<dbReference type="GO" id="GO:0005886">
    <property type="term" value="C:plasma membrane"/>
    <property type="evidence" value="ECO:0007669"/>
    <property type="project" value="TreeGrafter"/>
</dbReference>
<dbReference type="InterPro" id="IPR038770">
    <property type="entry name" value="Na+/solute_symporter_sf"/>
</dbReference>
<dbReference type="EMBL" id="OC002788">
    <property type="protein sequence ID" value="CAD7262394.1"/>
    <property type="molecule type" value="Genomic_DNA"/>
</dbReference>
<protein>
    <submittedName>
        <fullName evidence="4">Uncharacterized protein</fullName>
    </submittedName>
</protein>
<feature type="compositionally biased region" description="Polar residues" evidence="2">
    <location>
        <begin position="123"/>
        <end position="132"/>
    </location>
</feature>
<feature type="transmembrane region" description="Helical" evidence="3">
    <location>
        <begin position="327"/>
        <end position="346"/>
    </location>
</feature>
<dbReference type="Gene3D" id="1.20.1530.20">
    <property type="match status" value="1"/>
</dbReference>
<dbReference type="Pfam" id="PF13593">
    <property type="entry name" value="SBF_like"/>
    <property type="match status" value="1"/>
</dbReference>
<evidence type="ECO:0000256" key="3">
    <source>
        <dbReference type="SAM" id="Phobius"/>
    </source>
</evidence>